<dbReference type="EMBL" id="DVNI01000122">
    <property type="protein sequence ID" value="HIU64785.1"/>
    <property type="molecule type" value="Genomic_DNA"/>
</dbReference>
<accession>A0A9D1MR71</accession>
<keyword evidence="2" id="KW-1133">Transmembrane helix</keyword>
<dbReference type="AlphaFoldDB" id="A0A9D1MR71"/>
<dbReference type="Pfam" id="PF03816">
    <property type="entry name" value="LytR_cpsA_psr"/>
    <property type="match status" value="1"/>
</dbReference>
<comment type="caution">
    <text evidence="4">The sequence shown here is derived from an EMBL/GenBank/DDBJ whole genome shotgun (WGS) entry which is preliminary data.</text>
</comment>
<reference evidence="4" key="1">
    <citation type="submission" date="2020-10" db="EMBL/GenBank/DDBJ databases">
        <authorList>
            <person name="Gilroy R."/>
        </authorList>
    </citation>
    <scope>NUCLEOTIDE SEQUENCE</scope>
    <source>
        <strain evidence="4">CHK160-1198</strain>
    </source>
</reference>
<evidence type="ECO:0000313" key="4">
    <source>
        <dbReference type="EMBL" id="HIU64785.1"/>
    </source>
</evidence>
<reference evidence="4" key="2">
    <citation type="journal article" date="2021" name="PeerJ">
        <title>Extensive microbial diversity within the chicken gut microbiome revealed by metagenomics and culture.</title>
        <authorList>
            <person name="Gilroy R."/>
            <person name="Ravi A."/>
            <person name="Getino M."/>
            <person name="Pursley I."/>
            <person name="Horton D.L."/>
            <person name="Alikhan N.F."/>
            <person name="Baker D."/>
            <person name="Gharbi K."/>
            <person name="Hall N."/>
            <person name="Watson M."/>
            <person name="Adriaenssens E.M."/>
            <person name="Foster-Nyarko E."/>
            <person name="Jarju S."/>
            <person name="Secka A."/>
            <person name="Antonio M."/>
            <person name="Oren A."/>
            <person name="Chaudhuri R.R."/>
            <person name="La Ragione R."/>
            <person name="Hildebrand F."/>
            <person name="Pallen M.J."/>
        </authorList>
    </citation>
    <scope>NUCLEOTIDE SEQUENCE</scope>
    <source>
        <strain evidence="4">CHK160-1198</strain>
    </source>
</reference>
<feature type="domain" description="Cell envelope-related transcriptional attenuator" evidence="3">
    <location>
        <begin position="89"/>
        <end position="236"/>
    </location>
</feature>
<gene>
    <name evidence="4" type="ORF">IAB06_07120</name>
</gene>
<dbReference type="Proteomes" id="UP000824099">
    <property type="component" value="Unassembled WGS sequence"/>
</dbReference>
<dbReference type="PANTHER" id="PTHR33392:SF6">
    <property type="entry name" value="POLYISOPRENYL-TEICHOIC ACID--PEPTIDOGLYCAN TEICHOIC ACID TRANSFERASE TAGU"/>
    <property type="match status" value="1"/>
</dbReference>
<evidence type="ECO:0000313" key="5">
    <source>
        <dbReference type="Proteomes" id="UP000824099"/>
    </source>
</evidence>
<dbReference type="PANTHER" id="PTHR33392">
    <property type="entry name" value="POLYISOPRENYL-TEICHOIC ACID--PEPTIDOGLYCAN TEICHOIC ACID TRANSFERASE TAGU"/>
    <property type="match status" value="1"/>
</dbReference>
<keyword evidence="2" id="KW-0812">Transmembrane</keyword>
<feature type="transmembrane region" description="Helical" evidence="2">
    <location>
        <begin position="20"/>
        <end position="42"/>
    </location>
</feature>
<evidence type="ECO:0000256" key="1">
    <source>
        <dbReference type="ARBA" id="ARBA00006068"/>
    </source>
</evidence>
<evidence type="ECO:0000259" key="3">
    <source>
        <dbReference type="Pfam" id="PF03816"/>
    </source>
</evidence>
<proteinExistence type="inferred from homology"/>
<protein>
    <submittedName>
        <fullName evidence="4">LCP family protein</fullName>
    </submittedName>
</protein>
<comment type="similarity">
    <text evidence="1">Belongs to the LytR/CpsA/Psr (LCP) family.</text>
</comment>
<sequence>MSEYETGQPRRRRKIRVGRLILLIILFVAILTGCFFLGQALYNFFSPKPVPIVAADENIATDETLNKRINILIMGIDDGDNEYKDAPKRTDAMLVASFDPTNKDVALLSLPRDTGVAISGHKTLDKLNHAYAYGGVSLAKKTVAGLLKIPIHHYVLLNWQGFIEVINILGGIDYYVEHDMNYEDPYADLSIHIAKGFQHMDGKTAGEYIRFRNDELGDIGRVQRQQRFLKALTTELFSLENVVKVPTLMNSINEHIETDMDLLTMIKAANSFKVFGGDKLRTQMLYGDFQTINDVSYWITTQEKVEQSLAELNIPHKKVESK</sequence>
<dbReference type="InterPro" id="IPR004474">
    <property type="entry name" value="LytR_CpsA_psr"/>
</dbReference>
<dbReference type="Gene3D" id="3.40.630.190">
    <property type="entry name" value="LCP protein"/>
    <property type="match status" value="1"/>
</dbReference>
<dbReference type="NCBIfam" id="TIGR00350">
    <property type="entry name" value="lytR_cpsA_psr"/>
    <property type="match status" value="1"/>
</dbReference>
<evidence type="ECO:0000256" key="2">
    <source>
        <dbReference type="SAM" id="Phobius"/>
    </source>
</evidence>
<organism evidence="4 5">
    <name type="scientific">Candidatus Avacidaminococcus intestinavium</name>
    <dbReference type="NCBI Taxonomy" id="2840684"/>
    <lineage>
        <taxon>Bacteria</taxon>
        <taxon>Bacillati</taxon>
        <taxon>Bacillota</taxon>
        <taxon>Negativicutes</taxon>
        <taxon>Acidaminococcales</taxon>
        <taxon>Acidaminococcaceae</taxon>
        <taxon>Acidaminococcaceae incertae sedis</taxon>
        <taxon>Candidatus Avacidaminococcus</taxon>
    </lineage>
</organism>
<dbReference type="InterPro" id="IPR050922">
    <property type="entry name" value="LytR/CpsA/Psr_CW_biosynth"/>
</dbReference>
<keyword evidence="2" id="KW-0472">Membrane</keyword>
<name>A0A9D1MR71_9FIRM</name>